<name>A0ABS6N5Z8_9RHOB</name>
<keyword evidence="2" id="KW-1185">Reference proteome</keyword>
<dbReference type="EMBL" id="JAHRWL010000001">
    <property type="protein sequence ID" value="MBV2359019.1"/>
    <property type="molecule type" value="Genomic_DNA"/>
</dbReference>
<dbReference type="RefSeq" id="WP_217776856.1">
    <property type="nucleotide sequence ID" value="NZ_JAHRWL010000001.1"/>
</dbReference>
<sequence length="220" mass="23974">MPQHRYPIATAAQLAEASYSAATHRSVAPRVKRSLDEGDVQAHLLDNGVLLIPGSNSAMDYLKFNLRVLMIGGRRFSVRDGTTERGASGTIWHQGFLRHAKAIYDWIEAGGERPVYVIGHSLGAAATQILSKSWAVPGIGFAAPRPRKARGAIRNDGLCLCINRDDDIVCGLPGAFHHMGRVQLCRAARSRLLANHSMPHYRAVVSEAQQAGQMPVHWPA</sequence>
<gene>
    <name evidence="1" type="ORF">KUH32_04460</name>
</gene>
<evidence type="ECO:0000313" key="1">
    <source>
        <dbReference type="EMBL" id="MBV2359019.1"/>
    </source>
</evidence>
<reference evidence="1" key="1">
    <citation type="submission" date="2021-06" db="EMBL/GenBank/DDBJ databases">
        <title>Thalassococcus sp. CAU 1522 isolated from sea sand, Republic of Korea.</title>
        <authorList>
            <person name="Kim W."/>
        </authorList>
    </citation>
    <scope>NUCLEOTIDE SEQUENCE</scope>
    <source>
        <strain evidence="1">CAU 1522</strain>
    </source>
</reference>
<dbReference type="Proteomes" id="UP001166293">
    <property type="component" value="Unassembled WGS sequence"/>
</dbReference>
<organism evidence="1 2">
    <name type="scientific">Thalassococcus arenae</name>
    <dbReference type="NCBI Taxonomy" id="2851652"/>
    <lineage>
        <taxon>Bacteria</taxon>
        <taxon>Pseudomonadati</taxon>
        <taxon>Pseudomonadota</taxon>
        <taxon>Alphaproteobacteria</taxon>
        <taxon>Rhodobacterales</taxon>
        <taxon>Roseobacteraceae</taxon>
        <taxon>Thalassococcus</taxon>
    </lineage>
</organism>
<evidence type="ECO:0000313" key="2">
    <source>
        <dbReference type="Proteomes" id="UP001166293"/>
    </source>
</evidence>
<comment type="caution">
    <text evidence="1">The sequence shown here is derived from an EMBL/GenBank/DDBJ whole genome shotgun (WGS) entry which is preliminary data.</text>
</comment>
<proteinExistence type="predicted"/>
<protein>
    <submittedName>
        <fullName evidence="1">Uncharacterized protein</fullName>
    </submittedName>
</protein>
<accession>A0ABS6N5Z8</accession>